<evidence type="ECO:0000313" key="3">
    <source>
        <dbReference type="Proteomes" id="UP000654123"/>
    </source>
</evidence>
<dbReference type="AlphaFoldDB" id="A0A918EIA5"/>
<gene>
    <name evidence="2" type="ORF">GCM10010249_12070</name>
</gene>
<accession>A0A918EIA5</accession>
<dbReference type="Pfam" id="PF24731">
    <property type="entry name" value="DUF7683"/>
    <property type="match status" value="1"/>
</dbReference>
<name>A0A918EIA5_9ACTN</name>
<dbReference type="RefSeq" id="WP_189530521.1">
    <property type="nucleotide sequence ID" value="NZ_BMSV01000002.1"/>
</dbReference>
<protein>
    <recommendedName>
        <fullName evidence="1">DUF7683 domain-containing protein</fullName>
    </recommendedName>
</protein>
<dbReference type="InterPro" id="IPR056100">
    <property type="entry name" value="DUF7683"/>
</dbReference>
<comment type="caution">
    <text evidence="2">The sequence shown here is derived from an EMBL/GenBank/DDBJ whole genome shotgun (WGS) entry which is preliminary data.</text>
</comment>
<reference evidence="2" key="1">
    <citation type="journal article" date="2014" name="Int. J. Syst. Evol. Microbiol.">
        <title>Complete genome sequence of Corynebacterium casei LMG S-19264T (=DSM 44701T), isolated from a smear-ripened cheese.</title>
        <authorList>
            <consortium name="US DOE Joint Genome Institute (JGI-PGF)"/>
            <person name="Walter F."/>
            <person name="Albersmeier A."/>
            <person name="Kalinowski J."/>
            <person name="Ruckert C."/>
        </authorList>
    </citation>
    <scope>NUCLEOTIDE SEQUENCE</scope>
    <source>
        <strain evidence="2">JCM 4335</strain>
    </source>
</reference>
<reference evidence="2" key="2">
    <citation type="submission" date="2020-09" db="EMBL/GenBank/DDBJ databases">
        <authorList>
            <person name="Sun Q."/>
            <person name="Ohkuma M."/>
        </authorList>
    </citation>
    <scope>NUCLEOTIDE SEQUENCE</scope>
    <source>
        <strain evidence="2">JCM 4335</strain>
    </source>
</reference>
<evidence type="ECO:0000313" key="2">
    <source>
        <dbReference type="EMBL" id="GGP95598.1"/>
    </source>
</evidence>
<dbReference type="EMBL" id="BMSV01000002">
    <property type="protein sequence ID" value="GGP95598.1"/>
    <property type="molecule type" value="Genomic_DNA"/>
</dbReference>
<sequence length="76" mass="8454">MKYVVVSYDKVSEAVEEETDVSSVGAERLAELIGVPVERLVDAYPLEERHRAALSAWAGLTFAADVYDYFLEVEAD</sequence>
<keyword evidence="3" id="KW-1185">Reference proteome</keyword>
<feature type="domain" description="DUF7683" evidence="1">
    <location>
        <begin position="2"/>
        <end position="72"/>
    </location>
</feature>
<dbReference type="Proteomes" id="UP000654123">
    <property type="component" value="Unassembled WGS sequence"/>
</dbReference>
<evidence type="ECO:0000259" key="1">
    <source>
        <dbReference type="Pfam" id="PF24731"/>
    </source>
</evidence>
<organism evidence="2 3">
    <name type="scientific">Streptomyces roseolilacinus</name>
    <dbReference type="NCBI Taxonomy" id="66904"/>
    <lineage>
        <taxon>Bacteria</taxon>
        <taxon>Bacillati</taxon>
        <taxon>Actinomycetota</taxon>
        <taxon>Actinomycetes</taxon>
        <taxon>Kitasatosporales</taxon>
        <taxon>Streptomycetaceae</taxon>
        <taxon>Streptomyces</taxon>
    </lineage>
</organism>
<proteinExistence type="predicted"/>